<keyword evidence="4" id="KW-0472">Membrane</keyword>
<name>A0ABS9WWX8_9GAMM</name>
<proteinExistence type="predicted"/>
<dbReference type="Proteomes" id="UP001139646">
    <property type="component" value="Unassembled WGS sequence"/>
</dbReference>
<keyword evidence="7" id="KW-1185">Reference proteome</keyword>
<reference evidence="6" key="1">
    <citation type="submission" date="2022-01" db="EMBL/GenBank/DDBJ databases">
        <title>Colwellia maritima, isolated from seawater.</title>
        <authorList>
            <person name="Kristyanto S."/>
            <person name="Jung J."/>
            <person name="Jeon C.O."/>
        </authorList>
    </citation>
    <scope>NUCLEOTIDE SEQUENCE</scope>
    <source>
        <strain evidence="6">MSW7</strain>
    </source>
</reference>
<accession>A0ABS9WWX8</accession>
<keyword evidence="3" id="KW-1133">Transmembrane helix</keyword>
<evidence type="ECO:0000256" key="2">
    <source>
        <dbReference type="ARBA" id="ARBA00022692"/>
    </source>
</evidence>
<evidence type="ECO:0000256" key="4">
    <source>
        <dbReference type="ARBA" id="ARBA00023136"/>
    </source>
</evidence>
<dbReference type="Pfam" id="PF04357">
    <property type="entry name" value="TamB"/>
    <property type="match status" value="1"/>
</dbReference>
<dbReference type="RefSeq" id="WP_242283251.1">
    <property type="nucleotide sequence ID" value="NZ_JAKKSL010000001.1"/>
</dbReference>
<protein>
    <submittedName>
        <fullName evidence="6">Translocation/assembly module TamB domain-containing protein</fullName>
    </submittedName>
</protein>
<dbReference type="InterPro" id="IPR007452">
    <property type="entry name" value="TamB_C"/>
</dbReference>
<evidence type="ECO:0000313" key="7">
    <source>
        <dbReference type="Proteomes" id="UP001139646"/>
    </source>
</evidence>
<sequence length="545" mass="59641">MLAYLVRLLLGKFGDIAAKVTVDLNAIDELFLPKDIDLISQLHGDVAATWSPQQTIKAKADFILLPGYIKVSDEFSEHTLSQWSQGGGSVEFNGEQLTNTIQLADINNQPIININAALKLTDNFPVDAQIILHEIDLQPFQPMLSKVVNLQGKLTTNITIDGTLTSPLINGEVKLNHGKLKFEQNANVIDNLSTTLIINNNKASLIGRFFLEDKEAMLAGQLSWQDSLVINLDLNAKTIPVAFPPQLIMNISPTLNFSFSDNALVVSGNVDVLEGSYNIDKLPEGSVPFSDDVIIVDQDGQVIAKKTAYTNVSTKVNVNIAKAFTVSGQGLQSHLSGQLQINQEQKQPLQLYGRIQSDNGVFKAYGQKLQIEKGDLTFNGPTTNPYLDLRASKSIPAEDVTVGIQVSGLADALTMQLISSPVMQTPEILSYLVRGRGLDADTENSTTAAGLLVGMSLTNNIGLFEQIEKLPLINNLAVDTEGVGEQTQATVSGYIGNRVYLKYGIGVYEPINELTVRLYMFNRFWLEIVSGIEKSTDIYYSFDIE</sequence>
<evidence type="ECO:0000313" key="6">
    <source>
        <dbReference type="EMBL" id="MCI2282487.1"/>
    </source>
</evidence>
<keyword evidence="2" id="KW-0812">Transmembrane</keyword>
<dbReference type="PANTHER" id="PTHR36985">
    <property type="entry name" value="TRANSLOCATION AND ASSEMBLY MODULE SUBUNIT TAMB"/>
    <property type="match status" value="1"/>
</dbReference>
<evidence type="ECO:0000256" key="3">
    <source>
        <dbReference type="ARBA" id="ARBA00022989"/>
    </source>
</evidence>
<comment type="caution">
    <text evidence="6">The sequence shown here is derived from an EMBL/GenBank/DDBJ whole genome shotgun (WGS) entry which is preliminary data.</text>
</comment>
<comment type="subcellular location">
    <subcellularLocation>
        <location evidence="1">Membrane</location>
        <topology evidence="1">Single-pass membrane protein</topology>
    </subcellularLocation>
</comment>
<gene>
    <name evidence="6" type="ORF">L3081_02585</name>
</gene>
<dbReference type="EMBL" id="JAKKSL010000001">
    <property type="protein sequence ID" value="MCI2282487.1"/>
    <property type="molecule type" value="Genomic_DNA"/>
</dbReference>
<feature type="domain" description="Translocation and assembly module TamB C-terminal" evidence="5">
    <location>
        <begin position="215"/>
        <end position="543"/>
    </location>
</feature>
<organism evidence="6 7">
    <name type="scientific">Colwellia maritima</name>
    <dbReference type="NCBI Taxonomy" id="2912588"/>
    <lineage>
        <taxon>Bacteria</taxon>
        <taxon>Pseudomonadati</taxon>
        <taxon>Pseudomonadota</taxon>
        <taxon>Gammaproteobacteria</taxon>
        <taxon>Alteromonadales</taxon>
        <taxon>Colwelliaceae</taxon>
        <taxon>Colwellia</taxon>
    </lineage>
</organism>
<dbReference type="PANTHER" id="PTHR36985:SF1">
    <property type="entry name" value="TRANSLOCATION AND ASSEMBLY MODULE SUBUNIT TAMB"/>
    <property type="match status" value="1"/>
</dbReference>
<evidence type="ECO:0000256" key="1">
    <source>
        <dbReference type="ARBA" id="ARBA00004167"/>
    </source>
</evidence>
<evidence type="ECO:0000259" key="5">
    <source>
        <dbReference type="Pfam" id="PF04357"/>
    </source>
</evidence>